<dbReference type="SMART" id="SM00347">
    <property type="entry name" value="HTH_MARR"/>
    <property type="match status" value="1"/>
</dbReference>
<feature type="domain" description="HTH marR-type" evidence="1">
    <location>
        <begin position="2"/>
        <end position="142"/>
    </location>
</feature>
<evidence type="ECO:0000259" key="1">
    <source>
        <dbReference type="PROSITE" id="PS50995"/>
    </source>
</evidence>
<name>A0A9X2HBS2_9MICC</name>
<dbReference type="PANTHER" id="PTHR33164">
    <property type="entry name" value="TRANSCRIPTIONAL REGULATOR, MARR FAMILY"/>
    <property type="match status" value="1"/>
</dbReference>
<dbReference type="PRINTS" id="PR00598">
    <property type="entry name" value="HTHMARR"/>
</dbReference>
<dbReference type="PANTHER" id="PTHR33164:SF101">
    <property type="entry name" value="TRANSCRIPTIONAL REPRESSOR MPRA"/>
    <property type="match status" value="1"/>
</dbReference>
<dbReference type="EMBL" id="JANAFB010000006">
    <property type="protein sequence ID" value="MCP3425195.1"/>
    <property type="molecule type" value="Genomic_DNA"/>
</dbReference>
<dbReference type="Pfam" id="PF01047">
    <property type="entry name" value="MarR"/>
    <property type="match status" value="1"/>
</dbReference>
<dbReference type="AlphaFoldDB" id="A0A9X2HBS2"/>
<dbReference type="InterPro" id="IPR036390">
    <property type="entry name" value="WH_DNA-bd_sf"/>
</dbReference>
<dbReference type="InterPro" id="IPR000835">
    <property type="entry name" value="HTH_MarR-typ"/>
</dbReference>
<dbReference type="Proteomes" id="UP001139502">
    <property type="component" value="Unassembled WGS sequence"/>
</dbReference>
<dbReference type="PROSITE" id="PS50995">
    <property type="entry name" value="HTH_MARR_2"/>
    <property type="match status" value="1"/>
</dbReference>
<dbReference type="GO" id="GO:0006950">
    <property type="term" value="P:response to stress"/>
    <property type="evidence" value="ECO:0007669"/>
    <property type="project" value="TreeGrafter"/>
</dbReference>
<evidence type="ECO:0000313" key="3">
    <source>
        <dbReference type="Proteomes" id="UP001139502"/>
    </source>
</evidence>
<dbReference type="InterPro" id="IPR039422">
    <property type="entry name" value="MarR/SlyA-like"/>
</dbReference>
<dbReference type="InterPro" id="IPR036388">
    <property type="entry name" value="WH-like_DNA-bd_sf"/>
</dbReference>
<protein>
    <submittedName>
        <fullName evidence="2">MarR family transcriptional regulator</fullName>
    </submittedName>
</protein>
<dbReference type="Gene3D" id="1.10.10.10">
    <property type="entry name" value="Winged helix-like DNA-binding domain superfamily/Winged helix DNA-binding domain"/>
    <property type="match status" value="1"/>
</dbReference>
<keyword evidence="3" id="KW-1185">Reference proteome</keyword>
<gene>
    <name evidence="2" type="ORF">NBM05_03925</name>
</gene>
<dbReference type="RefSeq" id="WP_254165267.1">
    <property type="nucleotide sequence ID" value="NZ_JANAFB010000006.1"/>
</dbReference>
<organism evidence="2 3">
    <name type="scientific">Rothia santali</name>
    <dbReference type="NCBI Taxonomy" id="2949643"/>
    <lineage>
        <taxon>Bacteria</taxon>
        <taxon>Bacillati</taxon>
        <taxon>Actinomycetota</taxon>
        <taxon>Actinomycetes</taxon>
        <taxon>Micrococcales</taxon>
        <taxon>Micrococcaceae</taxon>
        <taxon>Rothia</taxon>
    </lineage>
</organism>
<sequence>MDTEMMQQARGRIEALTIAISVRSVPLIIGPLLETNLTIKQLQVLTTLATVETMSSSDLARAFSVSPATISRIVDKLENRDLIRKVESEKDHRVRQICLTNLGRDVVGKLLAARPELGEEILSRLSLTELNALEVGLSAINRELHHRP</sequence>
<dbReference type="SUPFAM" id="SSF46785">
    <property type="entry name" value="Winged helix' DNA-binding domain"/>
    <property type="match status" value="1"/>
</dbReference>
<comment type="caution">
    <text evidence="2">The sequence shown here is derived from an EMBL/GenBank/DDBJ whole genome shotgun (WGS) entry which is preliminary data.</text>
</comment>
<accession>A0A9X2HBS2</accession>
<dbReference type="GO" id="GO:0003700">
    <property type="term" value="F:DNA-binding transcription factor activity"/>
    <property type="evidence" value="ECO:0007669"/>
    <property type="project" value="InterPro"/>
</dbReference>
<proteinExistence type="predicted"/>
<reference evidence="2" key="1">
    <citation type="submission" date="2022-06" db="EMBL/GenBank/DDBJ databases">
        <title>Rothia sp. isolated from sandalwood seedling.</title>
        <authorList>
            <person name="Tuikhar N."/>
            <person name="Kirdat K."/>
            <person name="Thorat V."/>
            <person name="Swetha P."/>
            <person name="Padma S."/>
            <person name="Sundararaj R."/>
            <person name="Yadav A."/>
        </authorList>
    </citation>
    <scope>NUCLEOTIDE SEQUENCE</scope>
    <source>
        <strain evidence="2">AR01</strain>
    </source>
</reference>
<evidence type="ECO:0000313" key="2">
    <source>
        <dbReference type="EMBL" id="MCP3425195.1"/>
    </source>
</evidence>